<dbReference type="HAMAP" id="MF_00735">
    <property type="entry name" value="Methyltr_PrmA"/>
    <property type="match status" value="1"/>
</dbReference>
<sequence length="318" mass="33612">MLEGLPPNGASHVMRLVCGEREARAIADFIVETFDPTETAASAFEQEGGADWLVEVYFGEPPDEELVRSLVAEVAGEEAGAAAQFSEIAKNDWVQSSLAGLKPVRAGRIVVHGSHDRHRLGANDLGVEIEAALAFGTGHHGTTLGCLEALDRIAKRRRPARVLDVGTGTGVLAIAAAKLLRRPVASCDIDPVAVEIARANAVANGAGALVRPVVAAGVRHEAFRGEKFDLILANILARPLRLLAPSLALVAAPEAELVLSGLLIRDAPGVLSAYRAQGFALRERGEIDGWTTLVLKRGGAPRPFAAPEIGRRFDFSPD</sequence>
<evidence type="ECO:0000256" key="2">
    <source>
        <dbReference type="ARBA" id="ARBA00022490"/>
    </source>
</evidence>
<dbReference type="EMBL" id="CP046052">
    <property type="protein sequence ID" value="QGM46488.1"/>
    <property type="molecule type" value="Genomic_DNA"/>
</dbReference>
<feature type="binding site" evidence="6">
    <location>
        <position position="166"/>
    </location>
    <ligand>
        <name>S-adenosyl-L-methionine</name>
        <dbReference type="ChEBI" id="CHEBI:59789"/>
    </ligand>
</feature>
<evidence type="ECO:0000313" key="8">
    <source>
        <dbReference type="Proteomes" id="UP000309061"/>
    </source>
</evidence>
<keyword evidence="4 6" id="KW-0808">Transferase</keyword>
<dbReference type="SUPFAM" id="SSF53335">
    <property type="entry name" value="S-adenosyl-L-methionine-dependent methyltransferases"/>
    <property type="match status" value="1"/>
</dbReference>
<dbReference type="PANTHER" id="PTHR43648">
    <property type="entry name" value="ELECTRON TRANSFER FLAVOPROTEIN BETA SUBUNIT LYSINE METHYLTRANSFERASE"/>
    <property type="match status" value="1"/>
</dbReference>
<feature type="binding site" evidence="6">
    <location>
        <position position="143"/>
    </location>
    <ligand>
        <name>S-adenosyl-L-methionine</name>
        <dbReference type="ChEBI" id="CHEBI:59789"/>
    </ligand>
</feature>
<protein>
    <recommendedName>
        <fullName evidence="6">Ribosomal protein L11 methyltransferase</fullName>
        <shortName evidence="6">L11 Mtase</shortName>
        <ecNumber evidence="6">2.1.1.-</ecNumber>
    </recommendedName>
</protein>
<comment type="subcellular location">
    <subcellularLocation>
        <location evidence="6">Cytoplasm</location>
    </subcellularLocation>
</comment>
<keyword evidence="2 6" id="KW-0963">Cytoplasm</keyword>
<dbReference type="AlphaFoldDB" id="A0A6B8KIX8"/>
<dbReference type="KEGG" id="mhey:H2LOC_012720"/>
<dbReference type="Gene3D" id="3.40.50.150">
    <property type="entry name" value="Vaccinia Virus protein VP39"/>
    <property type="match status" value="1"/>
</dbReference>
<evidence type="ECO:0000256" key="3">
    <source>
        <dbReference type="ARBA" id="ARBA00022603"/>
    </source>
</evidence>
<evidence type="ECO:0000256" key="5">
    <source>
        <dbReference type="ARBA" id="ARBA00022691"/>
    </source>
</evidence>
<dbReference type="CDD" id="cd02440">
    <property type="entry name" value="AdoMet_MTases"/>
    <property type="match status" value="1"/>
</dbReference>
<dbReference type="OrthoDB" id="9785995at2"/>
<keyword evidence="3 6" id="KW-0489">Methyltransferase</keyword>
<evidence type="ECO:0000313" key="7">
    <source>
        <dbReference type="EMBL" id="QGM46488.1"/>
    </source>
</evidence>
<comment type="similarity">
    <text evidence="1 6">Belongs to the methyltransferase superfamily. PrmA family.</text>
</comment>
<dbReference type="GO" id="GO:0005737">
    <property type="term" value="C:cytoplasm"/>
    <property type="evidence" value="ECO:0007669"/>
    <property type="project" value="UniProtKB-SubCell"/>
</dbReference>
<feature type="binding site" evidence="6">
    <location>
        <position position="188"/>
    </location>
    <ligand>
        <name>S-adenosyl-L-methionine</name>
        <dbReference type="ChEBI" id="CHEBI:59789"/>
    </ligand>
</feature>
<keyword evidence="8" id="KW-1185">Reference proteome</keyword>
<dbReference type="RefSeq" id="WP_136496722.1">
    <property type="nucleotide sequence ID" value="NZ_CP046052.1"/>
</dbReference>
<organism evidence="7 8">
    <name type="scientific">Methylocystis heyeri</name>
    <dbReference type="NCBI Taxonomy" id="391905"/>
    <lineage>
        <taxon>Bacteria</taxon>
        <taxon>Pseudomonadati</taxon>
        <taxon>Pseudomonadota</taxon>
        <taxon>Alphaproteobacteria</taxon>
        <taxon>Hyphomicrobiales</taxon>
        <taxon>Methylocystaceae</taxon>
        <taxon>Methylocystis</taxon>
    </lineage>
</organism>
<dbReference type="GO" id="GO:0008276">
    <property type="term" value="F:protein methyltransferase activity"/>
    <property type="evidence" value="ECO:0007669"/>
    <property type="project" value="UniProtKB-UniRule"/>
</dbReference>
<evidence type="ECO:0000256" key="4">
    <source>
        <dbReference type="ARBA" id="ARBA00022679"/>
    </source>
</evidence>
<reference evidence="7 8" key="1">
    <citation type="submission" date="2019-11" db="EMBL/GenBank/DDBJ databases">
        <title>The genome sequence of Methylocystis heyeri.</title>
        <authorList>
            <person name="Oshkin I.Y."/>
            <person name="Miroshnikov K."/>
            <person name="Dedysh S.N."/>
        </authorList>
    </citation>
    <scope>NUCLEOTIDE SEQUENCE [LARGE SCALE GENOMIC DNA]</scope>
    <source>
        <strain evidence="7 8">H2</strain>
    </source>
</reference>
<dbReference type="InterPro" id="IPR004498">
    <property type="entry name" value="Ribosomal_PrmA_MeTrfase"/>
</dbReference>
<comment type="catalytic activity">
    <reaction evidence="6">
        <text>L-lysyl-[protein] + 3 S-adenosyl-L-methionine = N(6),N(6),N(6)-trimethyl-L-lysyl-[protein] + 3 S-adenosyl-L-homocysteine + 3 H(+)</text>
        <dbReference type="Rhea" id="RHEA:54192"/>
        <dbReference type="Rhea" id="RHEA-COMP:9752"/>
        <dbReference type="Rhea" id="RHEA-COMP:13826"/>
        <dbReference type="ChEBI" id="CHEBI:15378"/>
        <dbReference type="ChEBI" id="CHEBI:29969"/>
        <dbReference type="ChEBI" id="CHEBI:57856"/>
        <dbReference type="ChEBI" id="CHEBI:59789"/>
        <dbReference type="ChEBI" id="CHEBI:61961"/>
    </reaction>
</comment>
<dbReference type="InterPro" id="IPR050078">
    <property type="entry name" value="Ribosomal_L11_MeTrfase_PrmA"/>
</dbReference>
<evidence type="ECO:0000256" key="1">
    <source>
        <dbReference type="ARBA" id="ARBA00009741"/>
    </source>
</evidence>
<name>A0A6B8KIX8_9HYPH</name>
<comment type="function">
    <text evidence="6">Methylates ribosomal protein L11.</text>
</comment>
<dbReference type="Proteomes" id="UP000309061">
    <property type="component" value="Chromosome"/>
</dbReference>
<accession>A0A6B8KIX8</accession>
<dbReference type="GO" id="GO:0032259">
    <property type="term" value="P:methylation"/>
    <property type="evidence" value="ECO:0007669"/>
    <property type="project" value="UniProtKB-KW"/>
</dbReference>
<feature type="binding site" evidence="6">
    <location>
        <position position="234"/>
    </location>
    <ligand>
        <name>S-adenosyl-L-methionine</name>
        <dbReference type="ChEBI" id="CHEBI:59789"/>
    </ligand>
</feature>
<dbReference type="PANTHER" id="PTHR43648:SF1">
    <property type="entry name" value="ELECTRON TRANSFER FLAVOPROTEIN BETA SUBUNIT LYSINE METHYLTRANSFERASE"/>
    <property type="match status" value="1"/>
</dbReference>
<proteinExistence type="inferred from homology"/>
<keyword evidence="5 6" id="KW-0949">S-adenosyl-L-methionine</keyword>
<dbReference type="EC" id="2.1.1.-" evidence="6"/>
<gene>
    <name evidence="6" type="primary">prmA</name>
    <name evidence="7" type="ORF">H2LOC_012720</name>
</gene>
<dbReference type="InterPro" id="IPR029063">
    <property type="entry name" value="SAM-dependent_MTases_sf"/>
</dbReference>
<dbReference type="Pfam" id="PF06325">
    <property type="entry name" value="PrmA"/>
    <property type="match status" value="1"/>
</dbReference>
<evidence type="ECO:0000256" key="6">
    <source>
        <dbReference type="HAMAP-Rule" id="MF_00735"/>
    </source>
</evidence>